<evidence type="ECO:0000256" key="12">
    <source>
        <dbReference type="ARBA" id="ARBA00022777"/>
    </source>
</evidence>
<dbReference type="NCBIfam" id="TIGR00229">
    <property type="entry name" value="sensory_box"/>
    <property type="match status" value="1"/>
</dbReference>
<dbReference type="SMART" id="SM00086">
    <property type="entry name" value="PAC"/>
    <property type="match status" value="2"/>
</dbReference>
<keyword evidence="6" id="KW-0716">Sensory transduction</keyword>
<evidence type="ECO:0000256" key="11">
    <source>
        <dbReference type="ARBA" id="ARBA00022741"/>
    </source>
</evidence>
<dbReference type="PROSITE" id="PS50113">
    <property type="entry name" value="PAC"/>
    <property type="match status" value="2"/>
</dbReference>
<dbReference type="Pfam" id="PF00989">
    <property type="entry name" value="PAS"/>
    <property type="match status" value="1"/>
</dbReference>
<evidence type="ECO:0000256" key="8">
    <source>
        <dbReference type="ARBA" id="ARBA00022643"/>
    </source>
</evidence>
<dbReference type="RefSeq" id="WP_139672588.1">
    <property type="nucleotide sequence ID" value="NZ_VDMN01000001.1"/>
</dbReference>
<evidence type="ECO:0000256" key="4">
    <source>
        <dbReference type="ARBA" id="ARBA00022543"/>
    </source>
</evidence>
<dbReference type="PANTHER" id="PTHR41523:SF7">
    <property type="entry name" value="HISTIDINE KINASE"/>
    <property type="match status" value="1"/>
</dbReference>
<dbReference type="PROSITE" id="PS50112">
    <property type="entry name" value="PAS"/>
    <property type="match status" value="1"/>
</dbReference>
<evidence type="ECO:0000256" key="2">
    <source>
        <dbReference type="ARBA" id="ARBA00012438"/>
    </source>
</evidence>
<dbReference type="Pfam" id="PF08448">
    <property type="entry name" value="PAS_4"/>
    <property type="match status" value="1"/>
</dbReference>
<dbReference type="EC" id="2.7.13.3" evidence="2"/>
<dbReference type="InterPro" id="IPR013767">
    <property type="entry name" value="PAS_fold"/>
</dbReference>
<keyword evidence="9" id="KW-0808">Transferase</keyword>
<evidence type="ECO:0000256" key="3">
    <source>
        <dbReference type="ARBA" id="ARBA00021740"/>
    </source>
</evidence>
<accession>A0A5C4XPI1</accession>
<evidence type="ECO:0000256" key="15">
    <source>
        <dbReference type="ARBA" id="ARBA00023026"/>
    </source>
</evidence>
<evidence type="ECO:0000313" key="19">
    <source>
        <dbReference type="EMBL" id="TNM65247.1"/>
    </source>
</evidence>
<evidence type="ECO:0000313" key="20">
    <source>
        <dbReference type="Proteomes" id="UP000311605"/>
    </source>
</evidence>
<keyword evidence="16" id="KW-0675">Receptor</keyword>
<proteinExistence type="predicted"/>
<dbReference type="InterPro" id="IPR000014">
    <property type="entry name" value="PAS"/>
</dbReference>
<dbReference type="AlphaFoldDB" id="A0A5C4XPI1"/>
<dbReference type="InterPro" id="IPR001610">
    <property type="entry name" value="PAC"/>
</dbReference>
<dbReference type="SMART" id="SM00911">
    <property type="entry name" value="HWE_HK"/>
    <property type="match status" value="1"/>
</dbReference>
<dbReference type="SUPFAM" id="SSF55785">
    <property type="entry name" value="PYP-like sensor domain (PAS domain)"/>
    <property type="match status" value="2"/>
</dbReference>
<comment type="caution">
    <text evidence="19">The sequence shown here is derived from an EMBL/GenBank/DDBJ whole genome shotgun (WGS) entry which is preliminary data.</text>
</comment>
<evidence type="ECO:0000256" key="5">
    <source>
        <dbReference type="ARBA" id="ARBA00022553"/>
    </source>
</evidence>
<feature type="domain" description="PAS" evidence="17">
    <location>
        <begin position="17"/>
        <end position="90"/>
    </location>
</feature>
<keyword evidence="4" id="KW-0600">Photoreceptor protein</keyword>
<reference evidence="19 20" key="1">
    <citation type="submission" date="2019-06" db="EMBL/GenBank/DDBJ databases">
        <title>The draft genome of Rhizobium smilacinae PTYR-5.</title>
        <authorList>
            <person name="Liu L."/>
            <person name="Li L."/>
            <person name="Zhang X."/>
        </authorList>
    </citation>
    <scope>NUCLEOTIDE SEQUENCE [LARGE SCALE GENOMIC DNA]</scope>
    <source>
        <strain evidence="19 20">PTYR-5</strain>
    </source>
</reference>
<keyword evidence="8" id="KW-0288">FMN</keyword>
<feature type="domain" description="PAC" evidence="18">
    <location>
        <begin position="92"/>
        <end position="144"/>
    </location>
</feature>
<dbReference type="CDD" id="cd00130">
    <property type="entry name" value="PAS"/>
    <property type="match status" value="1"/>
</dbReference>
<keyword evidence="20" id="KW-1185">Reference proteome</keyword>
<evidence type="ECO:0000256" key="10">
    <source>
        <dbReference type="ARBA" id="ARBA00022737"/>
    </source>
</evidence>
<dbReference type="InterPro" id="IPR011102">
    <property type="entry name" value="Sig_transdc_His_kinase_HWE"/>
</dbReference>
<keyword evidence="15" id="KW-0843">Virulence</keyword>
<evidence type="ECO:0000256" key="6">
    <source>
        <dbReference type="ARBA" id="ARBA00022606"/>
    </source>
</evidence>
<dbReference type="GO" id="GO:0004673">
    <property type="term" value="F:protein histidine kinase activity"/>
    <property type="evidence" value="ECO:0007669"/>
    <property type="project" value="UniProtKB-EC"/>
</dbReference>
<feature type="domain" description="PAC" evidence="18">
    <location>
        <begin position="214"/>
        <end position="270"/>
    </location>
</feature>
<dbReference type="InterPro" id="IPR000700">
    <property type="entry name" value="PAS-assoc_C"/>
</dbReference>
<evidence type="ECO:0000256" key="13">
    <source>
        <dbReference type="ARBA" id="ARBA00022840"/>
    </source>
</evidence>
<evidence type="ECO:0000259" key="18">
    <source>
        <dbReference type="PROSITE" id="PS50113"/>
    </source>
</evidence>
<evidence type="ECO:0000256" key="14">
    <source>
        <dbReference type="ARBA" id="ARBA00022991"/>
    </source>
</evidence>
<evidence type="ECO:0000256" key="9">
    <source>
        <dbReference type="ARBA" id="ARBA00022679"/>
    </source>
</evidence>
<evidence type="ECO:0000256" key="1">
    <source>
        <dbReference type="ARBA" id="ARBA00000085"/>
    </source>
</evidence>
<dbReference type="EMBL" id="VDMN01000001">
    <property type="protein sequence ID" value="TNM65247.1"/>
    <property type="molecule type" value="Genomic_DNA"/>
</dbReference>
<organism evidence="19 20">
    <name type="scientific">Aliirhizobium smilacinae</name>
    <dbReference type="NCBI Taxonomy" id="1395944"/>
    <lineage>
        <taxon>Bacteria</taxon>
        <taxon>Pseudomonadati</taxon>
        <taxon>Pseudomonadota</taxon>
        <taxon>Alphaproteobacteria</taxon>
        <taxon>Hyphomicrobiales</taxon>
        <taxon>Rhizobiaceae</taxon>
        <taxon>Aliirhizobium</taxon>
    </lineage>
</organism>
<dbReference type="GO" id="GO:0009881">
    <property type="term" value="F:photoreceptor activity"/>
    <property type="evidence" value="ECO:0007669"/>
    <property type="project" value="UniProtKB-KW"/>
</dbReference>
<evidence type="ECO:0000256" key="16">
    <source>
        <dbReference type="ARBA" id="ARBA00023170"/>
    </source>
</evidence>
<protein>
    <recommendedName>
        <fullName evidence="3">Blue-light-activated histidine kinase</fullName>
        <ecNumber evidence="2">2.7.13.3</ecNumber>
    </recommendedName>
</protein>
<evidence type="ECO:0000256" key="7">
    <source>
        <dbReference type="ARBA" id="ARBA00022630"/>
    </source>
</evidence>
<dbReference type="GO" id="GO:0006355">
    <property type="term" value="P:regulation of DNA-templated transcription"/>
    <property type="evidence" value="ECO:0007669"/>
    <property type="project" value="InterPro"/>
</dbReference>
<dbReference type="Pfam" id="PF07536">
    <property type="entry name" value="HWE_HK"/>
    <property type="match status" value="1"/>
</dbReference>
<keyword evidence="5" id="KW-0597">Phosphoprotein</keyword>
<keyword evidence="12" id="KW-0418">Kinase</keyword>
<dbReference type="Gene3D" id="3.30.450.20">
    <property type="entry name" value="PAS domain"/>
    <property type="match status" value="2"/>
</dbReference>
<dbReference type="SMART" id="SM00091">
    <property type="entry name" value="PAS"/>
    <property type="match status" value="2"/>
</dbReference>
<dbReference type="GO" id="GO:0005524">
    <property type="term" value="F:ATP binding"/>
    <property type="evidence" value="ECO:0007669"/>
    <property type="project" value="UniProtKB-KW"/>
</dbReference>
<keyword evidence="10" id="KW-0677">Repeat</keyword>
<sequence>MAARKAAMTLNSVGMSKEQLLAAIVDSAIDFAIISMDREGVVVTWNEGARLILGWSEEEMNGKPADIFFTPQDRAKEVPAKEMASALENGRGNDERWHLRKDGTRFWASGEMMTLRDEAGEVRGFIKVLRDRTRQRQEEEKHRADAEFMRRVLYSSDDCIKVLDLDANLTFMSEGGMRVMEVDDFNKIAGCPWPDFWQLEGNAAAKAAVAAARAGESARFVGFANTLKGTGKWWDVQVSPMLGPDGKPDRILSVSRDITATKTAQETQRLLMHELAHRVKNTLAVVQSIAFQSMRNAASLDDAGRKLQARLGALSKAHDVLMQSDWVSASVHDIVQMTAGNVGMEEGDRIVLSGPTVTLAPQAALSFSLVIHELLTNAVKYGALSDPTGHVTVHWQVSRSASGENEFSFTWQENGGPPVIAPERVGFGSKLIRSTLGSLGTVELDYAHSGLRLGFQASLSSIETHQVSRQGNRWAH</sequence>
<evidence type="ECO:0000259" key="17">
    <source>
        <dbReference type="PROSITE" id="PS50112"/>
    </source>
</evidence>
<dbReference type="InterPro" id="IPR013656">
    <property type="entry name" value="PAS_4"/>
</dbReference>
<dbReference type="Gene3D" id="3.30.565.10">
    <property type="entry name" value="Histidine kinase-like ATPase, C-terminal domain"/>
    <property type="match status" value="1"/>
</dbReference>
<dbReference type="InterPro" id="IPR036890">
    <property type="entry name" value="HATPase_C_sf"/>
</dbReference>
<gene>
    <name evidence="19" type="ORF">FHP24_02895</name>
</gene>
<keyword evidence="7" id="KW-0285">Flavoprotein</keyword>
<keyword evidence="14" id="KW-0157">Chromophore</keyword>
<keyword evidence="13" id="KW-0067">ATP-binding</keyword>
<dbReference type="Proteomes" id="UP000311605">
    <property type="component" value="Unassembled WGS sequence"/>
</dbReference>
<comment type="catalytic activity">
    <reaction evidence="1">
        <text>ATP + protein L-histidine = ADP + protein N-phospho-L-histidine.</text>
        <dbReference type="EC" id="2.7.13.3"/>
    </reaction>
</comment>
<dbReference type="PANTHER" id="PTHR41523">
    <property type="entry name" value="TWO-COMPONENT SYSTEM SENSOR PROTEIN"/>
    <property type="match status" value="1"/>
</dbReference>
<dbReference type="InterPro" id="IPR035965">
    <property type="entry name" value="PAS-like_dom_sf"/>
</dbReference>
<keyword evidence="11" id="KW-0547">Nucleotide-binding</keyword>
<name>A0A5C4XPI1_9HYPH</name>
<dbReference type="OrthoDB" id="341208at2"/>